<dbReference type="EMBL" id="AMZH03003493">
    <property type="protein sequence ID" value="RRT72170.1"/>
    <property type="molecule type" value="Genomic_DNA"/>
</dbReference>
<sequence>MDEDGKCHHRQVPFFLMQGNSHDTHHRRRRSRPGGGNHIGPRVRTTGRHPKGSENSVRRGTRHAKRRSPRSGENTGLRQRGNSGERREATEAGIASEQGKSVRELRTGVEHITARHRWTNAL</sequence>
<reference evidence="2 3" key="1">
    <citation type="journal article" date="2014" name="Agronomy (Basel)">
        <title>A Draft Genome Sequence for Ensete ventricosum, the Drought-Tolerant Tree Against Hunger.</title>
        <authorList>
            <person name="Harrison J."/>
            <person name="Moore K.A."/>
            <person name="Paszkiewicz K."/>
            <person name="Jones T."/>
            <person name="Grant M."/>
            <person name="Ambacheew D."/>
            <person name="Muzemil S."/>
            <person name="Studholme D.J."/>
        </authorList>
    </citation>
    <scope>NUCLEOTIDE SEQUENCE [LARGE SCALE GENOMIC DNA]</scope>
</reference>
<evidence type="ECO:0000256" key="1">
    <source>
        <dbReference type="SAM" id="MobiDB-lite"/>
    </source>
</evidence>
<evidence type="ECO:0000313" key="3">
    <source>
        <dbReference type="Proteomes" id="UP000287651"/>
    </source>
</evidence>
<organism evidence="2 3">
    <name type="scientific">Ensete ventricosum</name>
    <name type="common">Abyssinian banana</name>
    <name type="synonym">Musa ensete</name>
    <dbReference type="NCBI Taxonomy" id="4639"/>
    <lineage>
        <taxon>Eukaryota</taxon>
        <taxon>Viridiplantae</taxon>
        <taxon>Streptophyta</taxon>
        <taxon>Embryophyta</taxon>
        <taxon>Tracheophyta</taxon>
        <taxon>Spermatophyta</taxon>
        <taxon>Magnoliopsida</taxon>
        <taxon>Liliopsida</taxon>
        <taxon>Zingiberales</taxon>
        <taxon>Musaceae</taxon>
        <taxon>Ensete</taxon>
    </lineage>
</organism>
<accession>A0A427A7F1</accession>
<proteinExistence type="predicted"/>
<protein>
    <submittedName>
        <fullName evidence="2">Uncharacterized protein</fullName>
    </submittedName>
</protein>
<dbReference type="AlphaFoldDB" id="A0A427A7F1"/>
<name>A0A427A7F1_ENSVE</name>
<feature type="region of interest" description="Disordered" evidence="1">
    <location>
        <begin position="1"/>
        <end position="108"/>
    </location>
</feature>
<comment type="caution">
    <text evidence="2">The sequence shown here is derived from an EMBL/GenBank/DDBJ whole genome shotgun (WGS) entry which is preliminary data.</text>
</comment>
<evidence type="ECO:0000313" key="2">
    <source>
        <dbReference type="EMBL" id="RRT72170.1"/>
    </source>
</evidence>
<dbReference type="Proteomes" id="UP000287651">
    <property type="component" value="Unassembled WGS sequence"/>
</dbReference>
<feature type="compositionally biased region" description="Basic residues" evidence="1">
    <location>
        <begin position="59"/>
        <end position="69"/>
    </location>
</feature>
<gene>
    <name evidence="2" type="ORF">B296_00019131</name>
</gene>
<feature type="compositionally biased region" description="Polar residues" evidence="1">
    <location>
        <begin position="71"/>
        <end position="82"/>
    </location>
</feature>